<dbReference type="GO" id="GO:0016740">
    <property type="term" value="F:transferase activity"/>
    <property type="evidence" value="ECO:0007669"/>
    <property type="project" value="UniProtKB-KW"/>
</dbReference>
<dbReference type="Pfam" id="PF13649">
    <property type="entry name" value="Methyltransf_25"/>
    <property type="match status" value="1"/>
</dbReference>
<dbReference type="CDD" id="cd02440">
    <property type="entry name" value="AdoMet_MTases"/>
    <property type="match status" value="1"/>
</dbReference>
<dbReference type="PANTHER" id="PTHR43861">
    <property type="entry name" value="TRANS-ACONITATE 2-METHYLTRANSFERASE-RELATED"/>
    <property type="match status" value="1"/>
</dbReference>
<evidence type="ECO:0000313" key="3">
    <source>
        <dbReference type="EMBL" id="KPQ31820.1"/>
    </source>
</evidence>
<evidence type="ECO:0000259" key="2">
    <source>
        <dbReference type="Pfam" id="PF13649"/>
    </source>
</evidence>
<reference evidence="3 4" key="1">
    <citation type="submission" date="2015-09" db="EMBL/GenBank/DDBJ databases">
        <title>Identification and resolution of microdiversity through metagenomic sequencing of parallel consortia.</title>
        <authorList>
            <person name="Nelson W.C."/>
            <person name="Romine M.F."/>
            <person name="Lindemann S.R."/>
        </authorList>
    </citation>
    <scope>NUCLEOTIDE SEQUENCE [LARGE SCALE GENOMIC DNA]</scope>
    <source>
        <strain evidence="3">Ana</strain>
    </source>
</reference>
<comment type="caution">
    <text evidence="3">The sequence shown here is derived from an EMBL/GenBank/DDBJ whole genome shotgun (WGS) entry which is preliminary data.</text>
</comment>
<evidence type="ECO:0000256" key="1">
    <source>
        <dbReference type="ARBA" id="ARBA00022679"/>
    </source>
</evidence>
<gene>
    <name evidence="3" type="ORF">HLUCCA11_22920</name>
</gene>
<keyword evidence="1" id="KW-0808">Transferase</keyword>
<organism evidence="3 4">
    <name type="scientific">Phormidesmis priestleyi Ana</name>
    <dbReference type="NCBI Taxonomy" id="1666911"/>
    <lineage>
        <taxon>Bacteria</taxon>
        <taxon>Bacillati</taxon>
        <taxon>Cyanobacteriota</taxon>
        <taxon>Cyanophyceae</taxon>
        <taxon>Leptolyngbyales</taxon>
        <taxon>Leptolyngbyaceae</taxon>
        <taxon>Phormidesmis</taxon>
    </lineage>
</organism>
<sequence>MVTTMWNERYSQLEYAFGIQPNDFLVEVSQQIPSGRVLCLGEGECRNAVYLAQQGYQVTAVDASAVGLEKAQKLAAKKSVTIETIVADLADFVVQPNAWDGIVSIFCHLLPSLRAQTHRQAVAGLRSQGVFILEAYTFHQLDFKTGGSPRVELMMDLTILRRELKGLVFNHAVELEREIQEGQFHQGRSAVVQVLGFKS</sequence>
<dbReference type="PANTHER" id="PTHR43861:SF3">
    <property type="entry name" value="PUTATIVE (AFU_ORTHOLOGUE AFUA_2G14390)-RELATED"/>
    <property type="match status" value="1"/>
</dbReference>
<feature type="domain" description="Methyltransferase" evidence="2">
    <location>
        <begin position="37"/>
        <end position="129"/>
    </location>
</feature>
<dbReference type="AlphaFoldDB" id="A0A0P7YPC8"/>
<evidence type="ECO:0000313" key="4">
    <source>
        <dbReference type="Proteomes" id="UP000050465"/>
    </source>
</evidence>
<name>A0A0P7YPC8_9CYAN</name>
<dbReference type="Proteomes" id="UP000050465">
    <property type="component" value="Unassembled WGS sequence"/>
</dbReference>
<dbReference type="EMBL" id="LJZR01000081">
    <property type="protein sequence ID" value="KPQ31820.1"/>
    <property type="molecule type" value="Genomic_DNA"/>
</dbReference>
<accession>A0A0P7YPC8</accession>
<dbReference type="InterPro" id="IPR041698">
    <property type="entry name" value="Methyltransf_25"/>
</dbReference>
<dbReference type="Gene3D" id="3.40.50.150">
    <property type="entry name" value="Vaccinia Virus protein VP39"/>
    <property type="match status" value="1"/>
</dbReference>
<dbReference type="STRING" id="1666911.HLUCCA11_22920"/>
<dbReference type="InterPro" id="IPR029063">
    <property type="entry name" value="SAM-dependent_MTases_sf"/>
</dbReference>
<proteinExistence type="predicted"/>
<dbReference type="SUPFAM" id="SSF53335">
    <property type="entry name" value="S-adenosyl-L-methionine-dependent methyltransferases"/>
    <property type="match status" value="1"/>
</dbReference>
<protein>
    <submittedName>
        <fullName evidence="3">Tellurite resistance protein TehB</fullName>
    </submittedName>
</protein>